<sequence>MLPEFSSPHGEAQIGASADANGGVKNKANANAKASSADAAYLQASAITSLRLDVLLSVGRHRLTGRAQRADGDARALEMALSLRQALQTEKTTPPEVELIPWHLGPEGDDTEAALRGYLGMGLDAIRWIKAPAATDAMAPLRASLASSSVQGVQHRQARLVLCGMRAEQGEGTGMLPMVLAEQLGWAWVPGVVALERIEAIEGRQRHAEDGEPGEAKHDGETVLFQAIVLQALPQGQRRRLAVTLPAILGVDSAAPAARQSAFGPARRGQLRLVESGEELVLDPAVEQWPLIPARARPRRLKIVTATSARDRFKAAAAKAEGGGGRVLEDVSVTEGAAAILSMLEAEGVLPAGGARHGQQGSPQGDGR</sequence>
<protein>
    <submittedName>
        <fullName evidence="2">Electron transfer flavoprotein subunit beta</fullName>
    </submittedName>
</protein>
<accession>A0AAU7KK51</accession>
<organism evidence="2">
    <name type="scientific">Halomonas sp. RT37</name>
    <dbReference type="NCBI Taxonomy" id="2950872"/>
    <lineage>
        <taxon>Bacteria</taxon>
        <taxon>Pseudomonadati</taxon>
        <taxon>Pseudomonadota</taxon>
        <taxon>Gammaproteobacteria</taxon>
        <taxon>Oceanospirillales</taxon>
        <taxon>Halomonadaceae</taxon>
        <taxon>Halomonas</taxon>
    </lineage>
</organism>
<feature type="region of interest" description="Disordered" evidence="1">
    <location>
        <begin position="1"/>
        <end position="22"/>
    </location>
</feature>
<evidence type="ECO:0000256" key="1">
    <source>
        <dbReference type="SAM" id="MobiDB-lite"/>
    </source>
</evidence>
<evidence type="ECO:0000313" key="2">
    <source>
        <dbReference type="EMBL" id="XBO71880.1"/>
    </source>
</evidence>
<dbReference type="InterPro" id="IPR014729">
    <property type="entry name" value="Rossmann-like_a/b/a_fold"/>
</dbReference>
<dbReference type="EMBL" id="CP098827">
    <property type="protein sequence ID" value="XBO71880.1"/>
    <property type="molecule type" value="Genomic_DNA"/>
</dbReference>
<dbReference type="RefSeq" id="WP_348827633.1">
    <property type="nucleotide sequence ID" value="NZ_CP098827.1"/>
</dbReference>
<dbReference type="AlphaFoldDB" id="A0AAU7KK51"/>
<reference evidence="2" key="1">
    <citation type="submission" date="2022-06" db="EMBL/GenBank/DDBJ databases">
        <title>A novel DMS-producing enzyme.</title>
        <authorList>
            <person name="Zhang Y."/>
        </authorList>
    </citation>
    <scope>NUCLEOTIDE SEQUENCE</scope>
    <source>
        <strain evidence="2">RT37</strain>
    </source>
</reference>
<name>A0AAU7KK51_9GAMM</name>
<gene>
    <name evidence="2" type="ORF">NFG58_03995</name>
</gene>
<dbReference type="SUPFAM" id="SSF52402">
    <property type="entry name" value="Adenine nucleotide alpha hydrolases-like"/>
    <property type="match status" value="1"/>
</dbReference>
<proteinExistence type="predicted"/>
<dbReference type="Gene3D" id="3.40.50.620">
    <property type="entry name" value="HUPs"/>
    <property type="match status" value="1"/>
</dbReference>